<dbReference type="EMBL" id="GBRH01275398">
    <property type="protein sequence ID" value="JAD22497.1"/>
    <property type="molecule type" value="Transcribed_RNA"/>
</dbReference>
<organism evidence="1">
    <name type="scientific">Arundo donax</name>
    <name type="common">Giant reed</name>
    <name type="synonym">Donax arundinaceus</name>
    <dbReference type="NCBI Taxonomy" id="35708"/>
    <lineage>
        <taxon>Eukaryota</taxon>
        <taxon>Viridiplantae</taxon>
        <taxon>Streptophyta</taxon>
        <taxon>Embryophyta</taxon>
        <taxon>Tracheophyta</taxon>
        <taxon>Spermatophyta</taxon>
        <taxon>Magnoliopsida</taxon>
        <taxon>Liliopsida</taxon>
        <taxon>Poales</taxon>
        <taxon>Poaceae</taxon>
        <taxon>PACMAD clade</taxon>
        <taxon>Arundinoideae</taxon>
        <taxon>Arundineae</taxon>
        <taxon>Arundo</taxon>
    </lineage>
</organism>
<name>A0A0A8YHZ9_ARUDO</name>
<protein>
    <submittedName>
        <fullName evidence="1">Uncharacterized protein</fullName>
    </submittedName>
</protein>
<accession>A0A0A8YHZ9</accession>
<evidence type="ECO:0000313" key="1">
    <source>
        <dbReference type="EMBL" id="JAD22497.1"/>
    </source>
</evidence>
<proteinExistence type="predicted"/>
<reference evidence="1" key="2">
    <citation type="journal article" date="2015" name="Data Brief">
        <title>Shoot transcriptome of the giant reed, Arundo donax.</title>
        <authorList>
            <person name="Barrero R.A."/>
            <person name="Guerrero F.D."/>
            <person name="Moolhuijzen P."/>
            <person name="Goolsby J.A."/>
            <person name="Tidwell J."/>
            <person name="Bellgard S.E."/>
            <person name="Bellgard M.I."/>
        </authorList>
    </citation>
    <scope>NUCLEOTIDE SEQUENCE</scope>
    <source>
        <tissue evidence="1">Shoot tissue taken approximately 20 cm above the soil surface</tissue>
    </source>
</reference>
<sequence length="31" mass="3322">MRLSRVMLLVSSACATASEKNRRGDVDGQGL</sequence>
<dbReference type="AlphaFoldDB" id="A0A0A8YHZ9"/>
<reference evidence="1" key="1">
    <citation type="submission" date="2014-09" db="EMBL/GenBank/DDBJ databases">
        <authorList>
            <person name="Magalhaes I.L.F."/>
            <person name="Oliveira U."/>
            <person name="Santos F.R."/>
            <person name="Vidigal T.H.D.A."/>
            <person name="Brescovit A.D."/>
            <person name="Santos A.J."/>
        </authorList>
    </citation>
    <scope>NUCLEOTIDE SEQUENCE</scope>
    <source>
        <tissue evidence="1">Shoot tissue taken approximately 20 cm above the soil surface</tissue>
    </source>
</reference>